<dbReference type="Gene3D" id="3.40.50.11820">
    <property type="match status" value="1"/>
</dbReference>
<keyword evidence="6" id="KW-0472">Membrane</keyword>
<dbReference type="GO" id="GO:0005886">
    <property type="term" value="C:plasma membrane"/>
    <property type="evidence" value="ECO:0007669"/>
    <property type="project" value="UniProtKB-SubCell"/>
</dbReference>
<name>A0A385JN86_PROVU</name>
<organism evidence="7">
    <name type="scientific">Proteus vulgaris</name>
    <dbReference type="NCBI Taxonomy" id="585"/>
    <lineage>
        <taxon>Bacteria</taxon>
        <taxon>Pseudomonadati</taxon>
        <taxon>Pseudomonadota</taxon>
        <taxon>Gammaproteobacteria</taxon>
        <taxon>Enterobacterales</taxon>
        <taxon>Morganellaceae</taxon>
        <taxon>Proteus</taxon>
    </lineage>
</organism>
<evidence type="ECO:0000256" key="6">
    <source>
        <dbReference type="ARBA" id="ARBA00023136"/>
    </source>
</evidence>
<evidence type="ECO:0000313" key="7">
    <source>
        <dbReference type="EMBL" id="AXY99756.1"/>
    </source>
</evidence>
<dbReference type="InterPro" id="IPR043149">
    <property type="entry name" value="TagF_N"/>
</dbReference>
<proteinExistence type="inferred from homology"/>
<reference evidence="7" key="1">
    <citation type="journal article" date="2017" name="PLoS ONE">
        <title>Genetic diversity of the O antigens of Proteus species and the development of a suspension array for molecular serotyping.</title>
        <authorList>
            <person name="Yu X."/>
            <person name="Torzewska A."/>
            <person name="Zhang X."/>
            <person name="Yin Z."/>
            <person name="Drzewiecka D."/>
            <person name="Cao H."/>
            <person name="Liu B."/>
            <person name="Knirel Y.A."/>
            <person name="Rozalski A."/>
            <person name="Wang L."/>
        </authorList>
    </citation>
    <scope>NUCLEOTIDE SEQUENCE</scope>
    <source>
        <strain evidence="7">CCUG 4677</strain>
    </source>
</reference>
<evidence type="ECO:0000256" key="2">
    <source>
        <dbReference type="ARBA" id="ARBA00010488"/>
    </source>
</evidence>
<dbReference type="SUPFAM" id="SSF53756">
    <property type="entry name" value="UDP-Glycosyltransferase/glycogen phosphorylase"/>
    <property type="match status" value="1"/>
</dbReference>
<dbReference type="InterPro" id="IPR051612">
    <property type="entry name" value="Teichoic_Acid_Biosynth"/>
</dbReference>
<dbReference type="EMBL" id="KY710714">
    <property type="protein sequence ID" value="AXY99756.1"/>
    <property type="molecule type" value="Genomic_DNA"/>
</dbReference>
<keyword evidence="4" id="KW-0808">Transferase</keyword>
<dbReference type="PANTHER" id="PTHR37316:SF3">
    <property type="entry name" value="TEICHOIC ACID GLYCEROL-PHOSPHATE TRANSFERASE"/>
    <property type="match status" value="1"/>
</dbReference>
<dbReference type="InterPro" id="IPR043148">
    <property type="entry name" value="TagF_C"/>
</dbReference>
<dbReference type="GO" id="GO:0047355">
    <property type="term" value="F:CDP-glycerol glycerophosphotransferase activity"/>
    <property type="evidence" value="ECO:0007669"/>
    <property type="project" value="InterPro"/>
</dbReference>
<comment type="similarity">
    <text evidence="2">Belongs to the CDP-glycerol glycerophosphotransferase family.</text>
</comment>
<dbReference type="Pfam" id="PF04464">
    <property type="entry name" value="Glyphos_transf"/>
    <property type="match status" value="1"/>
</dbReference>
<keyword evidence="5" id="KW-0777">Teichoic acid biosynthesis</keyword>
<dbReference type="AlphaFoldDB" id="A0A385JN86"/>
<sequence>MILIKKIFFSIIILFKIIISFLIYPFFSNKYKNTILIGTRNGEPGYDNGEILFEYLKESGEKNYFLIYKNISSKIDGILKKNSIHSILRIISAKYIYITHSESDILSYLWRIFKYKKYIFIQHGVIGIKCLPEYQKKKYFKYISSNLYETEVFINHFKIEKNKIIQSGLARFDKYSVNNQDICEINSCLIMFTWRKKTTYHNNINYNKIVSMLRKNNPNIKIYITNHNMSKNLPNEIEHITYVKNTELPHIIKNTDLLITDYSSISWDYLYQNKCIWFYHYDHNRYMADEGTYCNFASFFGYQTHENNLTDIDNIIDEIIKFNNINNTIFLKKNFFYLHNEKKHMKTLLQQVEKYE</sequence>
<accession>A0A385JN86</accession>
<dbReference type="GO" id="GO:0019350">
    <property type="term" value="P:teichoic acid biosynthetic process"/>
    <property type="evidence" value="ECO:0007669"/>
    <property type="project" value="UniProtKB-KW"/>
</dbReference>
<evidence type="ECO:0000256" key="3">
    <source>
        <dbReference type="ARBA" id="ARBA00022475"/>
    </source>
</evidence>
<evidence type="ECO:0000256" key="1">
    <source>
        <dbReference type="ARBA" id="ARBA00004202"/>
    </source>
</evidence>
<comment type="subcellular location">
    <subcellularLocation>
        <location evidence="1">Cell membrane</location>
        <topology evidence="1">Peripheral membrane protein</topology>
    </subcellularLocation>
</comment>
<evidence type="ECO:0000256" key="4">
    <source>
        <dbReference type="ARBA" id="ARBA00022679"/>
    </source>
</evidence>
<dbReference type="Gene3D" id="3.40.50.12580">
    <property type="match status" value="1"/>
</dbReference>
<dbReference type="PANTHER" id="PTHR37316">
    <property type="entry name" value="TEICHOIC ACID GLYCEROL-PHOSPHATE PRIMASE"/>
    <property type="match status" value="1"/>
</dbReference>
<keyword evidence="3" id="KW-1003">Cell membrane</keyword>
<protein>
    <submittedName>
        <fullName evidence="7">Gt2</fullName>
    </submittedName>
</protein>
<evidence type="ECO:0000256" key="5">
    <source>
        <dbReference type="ARBA" id="ARBA00022944"/>
    </source>
</evidence>
<dbReference type="InterPro" id="IPR007554">
    <property type="entry name" value="Glycerophosphate_synth"/>
</dbReference>